<keyword evidence="1" id="KW-0732">Signal</keyword>
<dbReference type="Pfam" id="PF08881">
    <property type="entry name" value="CVNH"/>
    <property type="match status" value="1"/>
</dbReference>
<dbReference type="InterPro" id="IPR036673">
    <property type="entry name" value="Cyanovirin-N_sf"/>
</dbReference>
<dbReference type="SUPFAM" id="SSF51322">
    <property type="entry name" value="Cyanovirin-N"/>
    <property type="match status" value="1"/>
</dbReference>
<evidence type="ECO:0000256" key="1">
    <source>
        <dbReference type="SAM" id="SignalP"/>
    </source>
</evidence>
<proteinExistence type="predicted"/>
<gene>
    <name evidence="3" type="ORF">SAMD00023353_1200170</name>
</gene>
<feature type="chain" id="PRO_5010708814" description="Cyanovirin-N domain-containing protein" evidence="1">
    <location>
        <begin position="29"/>
        <end position="154"/>
    </location>
</feature>
<dbReference type="Gene3D" id="2.30.60.10">
    <property type="entry name" value="Cyanovirin-N"/>
    <property type="match status" value="1"/>
</dbReference>
<dbReference type="Proteomes" id="UP000054516">
    <property type="component" value="Unassembled WGS sequence"/>
</dbReference>
<reference evidence="3" key="1">
    <citation type="submission" date="2016-03" db="EMBL/GenBank/DDBJ databases">
        <title>Draft genome sequence of Rosellinia necatrix.</title>
        <authorList>
            <person name="Kanematsu S."/>
        </authorList>
    </citation>
    <scope>NUCLEOTIDE SEQUENCE [LARGE SCALE GENOMIC DNA]</scope>
    <source>
        <strain evidence="3">W97</strain>
    </source>
</reference>
<dbReference type="SMART" id="SM01111">
    <property type="entry name" value="CVNH"/>
    <property type="match status" value="1"/>
</dbReference>
<feature type="domain" description="Cyanovirin-N" evidence="2">
    <location>
        <begin position="46"/>
        <end position="148"/>
    </location>
</feature>
<dbReference type="OrthoDB" id="2947935at2759"/>
<protein>
    <recommendedName>
        <fullName evidence="2">Cyanovirin-N domain-containing protein</fullName>
    </recommendedName>
</protein>
<evidence type="ECO:0000313" key="3">
    <source>
        <dbReference type="EMBL" id="GAP89255.1"/>
    </source>
</evidence>
<dbReference type="InterPro" id="IPR011058">
    <property type="entry name" value="Cyanovirin-N"/>
</dbReference>
<dbReference type="STRING" id="77044.A0A1W2TLR3"/>
<organism evidence="3">
    <name type="scientific">Rosellinia necatrix</name>
    <name type="common">White root-rot fungus</name>
    <dbReference type="NCBI Taxonomy" id="77044"/>
    <lineage>
        <taxon>Eukaryota</taxon>
        <taxon>Fungi</taxon>
        <taxon>Dikarya</taxon>
        <taxon>Ascomycota</taxon>
        <taxon>Pezizomycotina</taxon>
        <taxon>Sordariomycetes</taxon>
        <taxon>Xylariomycetidae</taxon>
        <taxon>Xylariales</taxon>
        <taxon>Xylariaceae</taxon>
        <taxon>Rosellinia</taxon>
    </lineage>
</organism>
<evidence type="ECO:0000313" key="4">
    <source>
        <dbReference type="Proteomes" id="UP000054516"/>
    </source>
</evidence>
<evidence type="ECO:0000259" key="2">
    <source>
        <dbReference type="SMART" id="SM01111"/>
    </source>
</evidence>
<feature type="signal peptide" evidence="1">
    <location>
        <begin position="1"/>
        <end position="28"/>
    </location>
</feature>
<name>A0A1W2TLR3_ROSNE</name>
<sequence length="154" mass="16093">MRAIAPLTTIRDIVAVAALFPAAPGALAAASTTAGIHGGTNGAIYTLVNNCDNFIVYQDDLGAWLGGFCRATNGSRHHSALNLNHCIANNFGKMEARNDGNFAHTCNGMVVDGARSVLYATCSDGLSSEESAINLGDFIDNDNGRLLCFGHYGV</sequence>
<dbReference type="EMBL" id="DF977457">
    <property type="protein sequence ID" value="GAP89255.1"/>
    <property type="molecule type" value="Genomic_DNA"/>
</dbReference>
<accession>A0A1W2TLR3</accession>
<dbReference type="AlphaFoldDB" id="A0A1W2TLR3"/>
<keyword evidence="4" id="KW-1185">Reference proteome</keyword>